<comment type="function">
    <text evidence="1">Reversible hydration of carbon dioxide.</text>
</comment>
<evidence type="ECO:0000313" key="8">
    <source>
        <dbReference type="Proteomes" id="UP001293593"/>
    </source>
</evidence>
<dbReference type="GO" id="GO:0006730">
    <property type="term" value="P:one-carbon metabolic process"/>
    <property type="evidence" value="ECO:0007669"/>
    <property type="project" value="TreeGrafter"/>
</dbReference>
<dbReference type="InterPro" id="IPR041891">
    <property type="entry name" value="Alpha_CA_prokaryot-like"/>
</dbReference>
<protein>
    <recommendedName>
        <fullName evidence="6">Alpha-carbonic anhydrase domain-containing protein</fullName>
    </recommendedName>
</protein>
<reference evidence="7" key="1">
    <citation type="submission" date="2023-10" db="EMBL/GenBank/DDBJ databases">
        <title>Chromosome-level genome of the transformable northern wattle, Acacia crassicarpa.</title>
        <authorList>
            <person name="Massaro I."/>
            <person name="Sinha N.R."/>
            <person name="Poethig S."/>
            <person name="Leichty A.R."/>
        </authorList>
    </citation>
    <scope>NUCLEOTIDE SEQUENCE</scope>
    <source>
        <strain evidence="7">Acra3RX</strain>
        <tissue evidence="7">Leaf</tissue>
    </source>
</reference>
<feature type="signal peptide" evidence="5">
    <location>
        <begin position="1"/>
        <end position="21"/>
    </location>
</feature>
<keyword evidence="5" id="KW-0732">Signal</keyword>
<evidence type="ECO:0000256" key="4">
    <source>
        <dbReference type="ARBA" id="ARBA00048348"/>
    </source>
</evidence>
<dbReference type="CDD" id="cd03124">
    <property type="entry name" value="alpha_CA_prokaryotic_like"/>
    <property type="match status" value="1"/>
</dbReference>
<dbReference type="InterPro" id="IPR036398">
    <property type="entry name" value="CA_dom_sf"/>
</dbReference>
<name>A0AAE1JL52_9FABA</name>
<evidence type="ECO:0000256" key="1">
    <source>
        <dbReference type="ARBA" id="ARBA00002904"/>
    </source>
</evidence>
<keyword evidence="8" id="KW-1185">Reference proteome</keyword>
<feature type="domain" description="Alpha-carbonic anhydrase" evidence="6">
    <location>
        <begin position="24"/>
        <end position="261"/>
    </location>
</feature>
<comment type="similarity">
    <text evidence="3">Belongs to the alpha-class carbonic anhydrase family.</text>
</comment>
<dbReference type="PANTHER" id="PTHR18952:SF236">
    <property type="entry name" value="ALPHA CARBONIC ANHYDRASE 1, CHLOROPLASTIC"/>
    <property type="match status" value="1"/>
</dbReference>
<evidence type="ECO:0000256" key="2">
    <source>
        <dbReference type="ARBA" id="ARBA00004470"/>
    </source>
</evidence>
<accession>A0AAE1JL52</accession>
<dbReference type="GO" id="GO:0008270">
    <property type="term" value="F:zinc ion binding"/>
    <property type="evidence" value="ECO:0007669"/>
    <property type="project" value="InterPro"/>
</dbReference>
<dbReference type="SMART" id="SM01057">
    <property type="entry name" value="Carb_anhydrase"/>
    <property type="match status" value="1"/>
</dbReference>
<organism evidence="7 8">
    <name type="scientific">Acacia crassicarpa</name>
    <name type="common">northern wattle</name>
    <dbReference type="NCBI Taxonomy" id="499986"/>
    <lineage>
        <taxon>Eukaryota</taxon>
        <taxon>Viridiplantae</taxon>
        <taxon>Streptophyta</taxon>
        <taxon>Embryophyta</taxon>
        <taxon>Tracheophyta</taxon>
        <taxon>Spermatophyta</taxon>
        <taxon>Magnoliopsida</taxon>
        <taxon>eudicotyledons</taxon>
        <taxon>Gunneridae</taxon>
        <taxon>Pentapetalae</taxon>
        <taxon>rosids</taxon>
        <taxon>fabids</taxon>
        <taxon>Fabales</taxon>
        <taxon>Fabaceae</taxon>
        <taxon>Caesalpinioideae</taxon>
        <taxon>mimosoid clade</taxon>
        <taxon>Acacieae</taxon>
        <taxon>Acacia</taxon>
    </lineage>
</organism>
<dbReference type="PANTHER" id="PTHR18952">
    <property type="entry name" value="CARBONIC ANHYDRASE"/>
    <property type="match status" value="1"/>
</dbReference>
<evidence type="ECO:0000256" key="5">
    <source>
        <dbReference type="SAM" id="SignalP"/>
    </source>
</evidence>
<dbReference type="Proteomes" id="UP001293593">
    <property type="component" value="Unassembled WGS sequence"/>
</dbReference>
<evidence type="ECO:0000259" key="6">
    <source>
        <dbReference type="PROSITE" id="PS51144"/>
    </source>
</evidence>
<comment type="catalytic activity">
    <reaction evidence="4">
        <text>hydrogencarbonate + H(+) = CO2 + H2O</text>
        <dbReference type="Rhea" id="RHEA:10748"/>
        <dbReference type="ChEBI" id="CHEBI:15377"/>
        <dbReference type="ChEBI" id="CHEBI:15378"/>
        <dbReference type="ChEBI" id="CHEBI:16526"/>
        <dbReference type="ChEBI" id="CHEBI:17544"/>
        <dbReference type="EC" id="4.2.1.1"/>
    </reaction>
</comment>
<sequence>MAMGIFFLILSFALLALRSCADPANFGYHGRYGPKKWGSLSPNFSACAKGKHQSPVDLRKENIVYSKELKPLERHYHSSNASLVHNGFNIGVHFDGKVGDLRTDGEVFYLKQMHWHSPSEHRFNGKQMEAELHLVHQNEEGSFAVVSVLYKLGNPDTIISKMEKKLVELAKESSAGYVGAHVDLGSFNVRHVKGRGQSYYRYMGSLTTPPCKENVTWTILGELRSISLQQLHLLKAPLSPQFKNNARPIQPLDGRKILKYSGQA</sequence>
<dbReference type="GO" id="GO:0004089">
    <property type="term" value="F:carbonate dehydratase activity"/>
    <property type="evidence" value="ECO:0007669"/>
    <property type="project" value="UniProtKB-EC"/>
</dbReference>
<dbReference type="AlphaFoldDB" id="A0AAE1JL52"/>
<proteinExistence type="inferred from homology"/>
<evidence type="ECO:0000256" key="3">
    <source>
        <dbReference type="ARBA" id="ARBA00006365"/>
    </source>
</evidence>
<dbReference type="Pfam" id="PF00194">
    <property type="entry name" value="Carb_anhydrase"/>
    <property type="match status" value="1"/>
</dbReference>
<dbReference type="Gene3D" id="3.10.200.10">
    <property type="entry name" value="Alpha carbonic anhydrase"/>
    <property type="match status" value="1"/>
</dbReference>
<dbReference type="EMBL" id="JAWXYG010000005">
    <property type="protein sequence ID" value="KAK4272727.1"/>
    <property type="molecule type" value="Genomic_DNA"/>
</dbReference>
<comment type="caution">
    <text evidence="7">The sequence shown here is derived from an EMBL/GenBank/DDBJ whole genome shotgun (WGS) entry which is preliminary data.</text>
</comment>
<dbReference type="InterPro" id="IPR023561">
    <property type="entry name" value="Carbonic_anhydrase_a-class"/>
</dbReference>
<gene>
    <name evidence="7" type="ORF">QN277_021241</name>
</gene>
<dbReference type="InterPro" id="IPR001148">
    <property type="entry name" value="CA_dom"/>
</dbReference>
<dbReference type="SUPFAM" id="SSF51069">
    <property type="entry name" value="Carbonic anhydrase"/>
    <property type="match status" value="1"/>
</dbReference>
<feature type="chain" id="PRO_5042194259" description="Alpha-carbonic anhydrase domain-containing protein" evidence="5">
    <location>
        <begin position="22"/>
        <end position="264"/>
    </location>
</feature>
<comment type="subcellular location">
    <subcellularLocation>
        <location evidence="2">Plastid</location>
        <location evidence="2">Chloroplast stroma</location>
    </subcellularLocation>
</comment>
<dbReference type="GO" id="GO:0009570">
    <property type="term" value="C:chloroplast stroma"/>
    <property type="evidence" value="ECO:0007669"/>
    <property type="project" value="UniProtKB-SubCell"/>
</dbReference>
<evidence type="ECO:0000313" key="7">
    <source>
        <dbReference type="EMBL" id="KAK4272727.1"/>
    </source>
</evidence>
<dbReference type="PROSITE" id="PS51144">
    <property type="entry name" value="ALPHA_CA_2"/>
    <property type="match status" value="1"/>
</dbReference>